<gene>
    <name evidence="1" type="ORF">GUY60_28655</name>
</gene>
<reference evidence="1" key="1">
    <citation type="submission" date="2020-01" db="EMBL/GenBank/DDBJ databases">
        <title>Whole-genome analyses of novel actinobacteria.</title>
        <authorList>
            <person name="Sahin N."/>
        </authorList>
    </citation>
    <scope>NUCLEOTIDE SEQUENCE</scope>
    <source>
        <strain evidence="1">YC537</strain>
    </source>
</reference>
<evidence type="ECO:0000313" key="1">
    <source>
        <dbReference type="EMBL" id="NBE55328.1"/>
    </source>
</evidence>
<accession>A0A964XQ73</accession>
<dbReference type="AlphaFoldDB" id="A0A964XQ73"/>
<organism evidence="1 2">
    <name type="scientific">Streptomyces boluensis</name>
    <dbReference type="NCBI Taxonomy" id="1775135"/>
    <lineage>
        <taxon>Bacteria</taxon>
        <taxon>Bacillati</taxon>
        <taxon>Actinomycetota</taxon>
        <taxon>Actinomycetes</taxon>
        <taxon>Kitasatosporales</taxon>
        <taxon>Streptomycetaceae</taxon>
        <taxon>Streptomyces</taxon>
    </lineage>
</organism>
<keyword evidence="2" id="KW-1185">Reference proteome</keyword>
<dbReference type="Proteomes" id="UP000598297">
    <property type="component" value="Unassembled WGS sequence"/>
</dbReference>
<evidence type="ECO:0000313" key="2">
    <source>
        <dbReference type="Proteomes" id="UP000598297"/>
    </source>
</evidence>
<protein>
    <submittedName>
        <fullName evidence="1">Uncharacterized protein</fullName>
    </submittedName>
</protein>
<sequence length="101" mass="10714">MFHAGDEALNGQGADCLQADVAECGVEVRCEVGAVFLAGRQPRAARPRAVQVRQYGTDALSAGSTGLLYAYDDAGEFFWVAAHDTELGSAALDRAPRTRRA</sequence>
<dbReference type="EMBL" id="JAAAHS010000308">
    <property type="protein sequence ID" value="NBE55328.1"/>
    <property type="molecule type" value="Genomic_DNA"/>
</dbReference>
<comment type="caution">
    <text evidence="1">The sequence shown here is derived from an EMBL/GenBank/DDBJ whole genome shotgun (WGS) entry which is preliminary data.</text>
</comment>
<dbReference type="OrthoDB" id="3388214at2"/>
<dbReference type="RefSeq" id="WP_161702969.1">
    <property type="nucleotide sequence ID" value="NZ_JAAAHS010000308.1"/>
</dbReference>
<proteinExistence type="predicted"/>
<name>A0A964XQ73_9ACTN</name>